<keyword evidence="7" id="KW-0862">Zinc</keyword>
<feature type="transmembrane region" description="Helical" evidence="8">
    <location>
        <begin position="106"/>
        <end position="125"/>
    </location>
</feature>
<feature type="transmembrane region" description="Helical" evidence="8">
    <location>
        <begin position="162"/>
        <end position="181"/>
    </location>
</feature>
<keyword evidence="6 8" id="KW-0472">Membrane</keyword>
<reference evidence="9 10" key="1">
    <citation type="journal article" date="2015" name="Genome Announc.">
        <title>Expanding the biotechnology potential of lactobacilli through comparative genomics of 213 strains and associated genera.</title>
        <authorList>
            <person name="Sun Z."/>
            <person name="Harris H.M."/>
            <person name="McCann A."/>
            <person name="Guo C."/>
            <person name="Argimon S."/>
            <person name="Zhang W."/>
            <person name="Yang X."/>
            <person name="Jeffery I.B."/>
            <person name="Cooney J.C."/>
            <person name="Kagawa T.F."/>
            <person name="Liu W."/>
            <person name="Song Y."/>
            <person name="Salvetti E."/>
            <person name="Wrobel A."/>
            <person name="Rasinkangas P."/>
            <person name="Parkhill J."/>
            <person name="Rea M.C."/>
            <person name="O'Sullivan O."/>
            <person name="Ritari J."/>
            <person name="Douillard F.P."/>
            <person name="Paul Ross R."/>
            <person name="Yang R."/>
            <person name="Briner A.E."/>
            <person name="Felis G.E."/>
            <person name="de Vos W.M."/>
            <person name="Barrangou R."/>
            <person name="Klaenhammer T.R."/>
            <person name="Caufield P.W."/>
            <person name="Cui Y."/>
            <person name="Zhang H."/>
            <person name="O'Toole P.W."/>
        </authorList>
    </citation>
    <scope>NUCLEOTIDE SEQUENCE [LARGE SCALE GENOMIC DNA]</scope>
    <source>
        <strain evidence="9 10">DSM 20653</strain>
    </source>
</reference>
<feature type="transmembrane region" description="Helical" evidence="8">
    <location>
        <begin position="188"/>
        <end position="208"/>
    </location>
</feature>
<evidence type="ECO:0000313" key="10">
    <source>
        <dbReference type="Proteomes" id="UP000051291"/>
    </source>
</evidence>
<evidence type="ECO:0000256" key="6">
    <source>
        <dbReference type="ARBA" id="ARBA00023136"/>
    </source>
</evidence>
<dbReference type="RefSeq" id="WP_057906275.1">
    <property type="nucleotide sequence ID" value="NZ_AYYZ01000011.1"/>
</dbReference>
<comment type="similarity">
    <text evidence="2">Belongs to the UPF0073 (Hly-III) family.</text>
</comment>
<dbReference type="AlphaFoldDB" id="A0A0R1ZDP0"/>
<proteinExistence type="inferred from homology"/>
<keyword evidence="7" id="KW-0479">Metal-binding</keyword>
<dbReference type="Proteomes" id="UP000051291">
    <property type="component" value="Unassembled WGS sequence"/>
</dbReference>
<feature type="transmembrane region" description="Helical" evidence="8">
    <location>
        <begin position="39"/>
        <end position="61"/>
    </location>
</feature>
<dbReference type="PANTHER" id="PTHR20855:SF3">
    <property type="entry name" value="LD03007P"/>
    <property type="match status" value="1"/>
</dbReference>
<protein>
    <submittedName>
        <fullName evidence="9">Hemolysin III</fullName>
    </submittedName>
</protein>
<dbReference type="PANTHER" id="PTHR20855">
    <property type="entry name" value="ADIPOR/PROGESTIN RECEPTOR-RELATED"/>
    <property type="match status" value="1"/>
</dbReference>
<dbReference type="Pfam" id="PF03006">
    <property type="entry name" value="HlyIII"/>
    <property type="match status" value="1"/>
</dbReference>
<dbReference type="GO" id="GO:0046872">
    <property type="term" value="F:metal ion binding"/>
    <property type="evidence" value="ECO:0007669"/>
    <property type="project" value="UniProtKB-KW"/>
</dbReference>
<accession>A0A0R1ZDP0</accession>
<dbReference type="STRING" id="1423820.FC64_GL000103"/>
<keyword evidence="5 8" id="KW-1133">Transmembrane helix</keyword>
<dbReference type="InterPro" id="IPR005744">
    <property type="entry name" value="Hy-lIII"/>
</dbReference>
<dbReference type="GO" id="GO:0140911">
    <property type="term" value="F:pore-forming activity"/>
    <property type="evidence" value="ECO:0007669"/>
    <property type="project" value="InterPro"/>
</dbReference>
<dbReference type="GO" id="GO:0005886">
    <property type="term" value="C:plasma membrane"/>
    <property type="evidence" value="ECO:0007669"/>
    <property type="project" value="UniProtKB-SubCell"/>
</dbReference>
<feature type="transmembrane region" description="Helical" evidence="8">
    <location>
        <begin position="12"/>
        <end position="33"/>
    </location>
</feature>
<keyword evidence="10" id="KW-1185">Reference proteome</keyword>
<keyword evidence="3" id="KW-1003">Cell membrane</keyword>
<evidence type="ECO:0000256" key="5">
    <source>
        <dbReference type="ARBA" id="ARBA00022989"/>
    </source>
</evidence>
<gene>
    <name evidence="9" type="ORF">FC64_GL000103</name>
</gene>
<comment type="subcellular location">
    <subcellularLocation>
        <location evidence="1">Cell membrane</location>
        <topology evidence="1">Multi-pass membrane protein</topology>
    </subcellularLocation>
</comment>
<evidence type="ECO:0000256" key="7">
    <source>
        <dbReference type="PIRSR" id="PIRSR604254-1"/>
    </source>
</evidence>
<feature type="transmembrane region" description="Helical" evidence="8">
    <location>
        <begin position="137"/>
        <end position="156"/>
    </location>
</feature>
<evidence type="ECO:0000256" key="8">
    <source>
        <dbReference type="SAM" id="Phobius"/>
    </source>
</evidence>
<comment type="caution">
    <text evidence="9">The sequence shown here is derived from an EMBL/GenBank/DDBJ whole genome shotgun (WGS) entry which is preliminary data.</text>
</comment>
<evidence type="ECO:0000256" key="1">
    <source>
        <dbReference type="ARBA" id="ARBA00004651"/>
    </source>
</evidence>
<evidence type="ECO:0000256" key="3">
    <source>
        <dbReference type="ARBA" id="ARBA00022475"/>
    </source>
</evidence>
<dbReference type="PATRIC" id="fig|1423820.4.peg.106"/>
<evidence type="ECO:0000256" key="4">
    <source>
        <dbReference type="ARBA" id="ARBA00022692"/>
    </source>
</evidence>
<keyword evidence="4 8" id="KW-0812">Transmembrane</keyword>
<dbReference type="NCBIfam" id="TIGR01065">
    <property type="entry name" value="hlyIII"/>
    <property type="match status" value="1"/>
</dbReference>
<feature type="binding site" evidence="7">
    <location>
        <position position="191"/>
    </location>
    <ligand>
        <name>Zn(2+)</name>
        <dbReference type="ChEBI" id="CHEBI:29105"/>
    </ligand>
</feature>
<dbReference type="EMBL" id="AYYZ01000011">
    <property type="protein sequence ID" value="KRM52960.1"/>
    <property type="molecule type" value="Genomic_DNA"/>
</dbReference>
<evidence type="ECO:0000256" key="2">
    <source>
        <dbReference type="ARBA" id="ARBA00008488"/>
    </source>
</evidence>
<dbReference type="InterPro" id="IPR004254">
    <property type="entry name" value="AdipoR/HlyIII-related"/>
</dbReference>
<evidence type="ECO:0000313" key="9">
    <source>
        <dbReference type="EMBL" id="KRM52960.1"/>
    </source>
</evidence>
<name>A0A0R1ZDP0_9LACO</name>
<sequence>MTHKEQIINEILSAVTHAIGIGLSIWGLVLLILKGIRTNSILVAVTVIIYGITLIGLYLFSTLFHSLYFTKFSRIFQCFDHCGINLLIAGTYTPYCLLAIRGWLGIGMLVVIWALAIGGMAYHLFAKNRQQKVETLLYILMGWMCLLGAKSLLTSLGITSSWLLVAGGVIFTLGALIYSIRNLRFAHVIWHLLVMGGTACMFLSIYLFI</sequence>
<feature type="binding site" evidence="7">
    <location>
        <position position="187"/>
    </location>
    <ligand>
        <name>Zn(2+)</name>
        <dbReference type="ChEBI" id="CHEBI:29105"/>
    </ligand>
</feature>
<organism evidence="9 10">
    <name type="scientific">Ligilactobacillus araffinosus DSM 20653</name>
    <dbReference type="NCBI Taxonomy" id="1423820"/>
    <lineage>
        <taxon>Bacteria</taxon>
        <taxon>Bacillati</taxon>
        <taxon>Bacillota</taxon>
        <taxon>Bacilli</taxon>
        <taxon>Lactobacillales</taxon>
        <taxon>Lactobacillaceae</taxon>
        <taxon>Ligilactobacillus</taxon>
    </lineage>
</organism>
<feature type="binding site" evidence="7">
    <location>
        <position position="65"/>
    </location>
    <ligand>
        <name>Zn(2+)</name>
        <dbReference type="ChEBI" id="CHEBI:29105"/>
    </ligand>
</feature>